<evidence type="ECO:0000256" key="8">
    <source>
        <dbReference type="PROSITE-ProRule" id="PRU00176"/>
    </source>
</evidence>
<evidence type="ECO:0000313" key="10">
    <source>
        <dbReference type="EnsemblMetazoa" id="CLYHEMP015714.2"/>
    </source>
</evidence>
<dbReference type="GO" id="GO:0005737">
    <property type="term" value="C:cytoplasm"/>
    <property type="evidence" value="ECO:0007669"/>
    <property type="project" value="UniProtKB-SubCell"/>
</dbReference>
<dbReference type="FunFam" id="3.30.70.330:FF:000198">
    <property type="entry name" value="CUGBP Elav-like family member 6 isoform X3"/>
    <property type="match status" value="1"/>
</dbReference>
<dbReference type="InterPro" id="IPR002343">
    <property type="entry name" value="Hud_Sxl_RNA"/>
</dbReference>
<dbReference type="GeneID" id="136806683"/>
<evidence type="ECO:0000256" key="3">
    <source>
        <dbReference type="ARBA" id="ARBA00009621"/>
    </source>
</evidence>
<reference evidence="10" key="1">
    <citation type="submission" date="2021-01" db="UniProtKB">
        <authorList>
            <consortium name="EnsemblMetazoa"/>
        </authorList>
    </citation>
    <scope>IDENTIFICATION</scope>
</reference>
<dbReference type="Pfam" id="PF00076">
    <property type="entry name" value="RRM_1"/>
    <property type="match status" value="3"/>
</dbReference>
<name>A0A7M5X084_9CNID</name>
<evidence type="ECO:0000256" key="6">
    <source>
        <dbReference type="ARBA" id="ARBA00022884"/>
    </source>
</evidence>
<evidence type="ECO:0000313" key="11">
    <source>
        <dbReference type="Proteomes" id="UP000594262"/>
    </source>
</evidence>
<comment type="subcellular location">
    <subcellularLocation>
        <location evidence="2">Cytoplasm</location>
    </subcellularLocation>
    <subcellularLocation>
        <location evidence="1">Nucleus</location>
    </subcellularLocation>
</comment>
<evidence type="ECO:0000259" key="9">
    <source>
        <dbReference type="PROSITE" id="PS50102"/>
    </source>
</evidence>
<dbReference type="SUPFAM" id="SSF54928">
    <property type="entry name" value="RNA-binding domain, RBD"/>
    <property type="match status" value="2"/>
</dbReference>
<feature type="domain" description="RRM" evidence="9">
    <location>
        <begin position="109"/>
        <end position="189"/>
    </location>
</feature>
<dbReference type="GO" id="GO:0005634">
    <property type="term" value="C:nucleus"/>
    <property type="evidence" value="ECO:0007669"/>
    <property type="project" value="UniProtKB-SubCell"/>
</dbReference>
<dbReference type="FunFam" id="3.30.70.330:FF:000383">
    <property type="entry name" value="Sex lethal, isoform D"/>
    <property type="match status" value="1"/>
</dbReference>
<evidence type="ECO:0000256" key="1">
    <source>
        <dbReference type="ARBA" id="ARBA00004123"/>
    </source>
</evidence>
<dbReference type="PROSITE" id="PS50102">
    <property type="entry name" value="RRM"/>
    <property type="match status" value="3"/>
</dbReference>
<dbReference type="GO" id="GO:0009967">
    <property type="term" value="P:positive regulation of signal transduction"/>
    <property type="evidence" value="ECO:0007669"/>
    <property type="project" value="UniProtKB-ARBA"/>
</dbReference>
<comment type="similarity">
    <text evidence="3">Belongs to the CELF/BRUNOL family.</text>
</comment>
<evidence type="ECO:0000256" key="2">
    <source>
        <dbReference type="ARBA" id="ARBA00004496"/>
    </source>
</evidence>
<protein>
    <recommendedName>
        <fullName evidence="9">RRM domain-containing protein</fullName>
    </recommendedName>
</protein>
<dbReference type="Proteomes" id="UP000594262">
    <property type="component" value="Unplaced"/>
</dbReference>
<keyword evidence="7" id="KW-0539">Nucleus</keyword>
<dbReference type="PANTHER" id="PTHR24012">
    <property type="entry name" value="RNA BINDING PROTEIN"/>
    <property type="match status" value="1"/>
</dbReference>
<accession>A0A7M5X084</accession>
<keyword evidence="4" id="KW-0963">Cytoplasm</keyword>
<dbReference type="GO" id="GO:0010629">
    <property type="term" value="P:negative regulation of gene expression"/>
    <property type="evidence" value="ECO:0007669"/>
    <property type="project" value="UniProtKB-ARBA"/>
</dbReference>
<dbReference type="GO" id="GO:1990904">
    <property type="term" value="C:ribonucleoprotein complex"/>
    <property type="evidence" value="ECO:0007669"/>
    <property type="project" value="InterPro"/>
</dbReference>
<dbReference type="InterPro" id="IPR035979">
    <property type="entry name" value="RBD_domain_sf"/>
</dbReference>
<dbReference type="RefSeq" id="XP_066919370.1">
    <property type="nucleotide sequence ID" value="XM_067063269.1"/>
</dbReference>
<dbReference type="GO" id="GO:0003729">
    <property type="term" value="F:mRNA binding"/>
    <property type="evidence" value="ECO:0007669"/>
    <property type="project" value="UniProtKB-ARBA"/>
</dbReference>
<keyword evidence="6 8" id="KW-0694">RNA-binding</keyword>
<sequence length="527" mass="57075">MTIDMTASTNNIGMAKEPEACKLFIGQVPRTWTEKELKPIFDQYGEIHDLTVLHDKYTGQHKGCAFLTYYEKESAQQAQNELHEKKTLPGCGHAMQVKPAVSETKTEDRKLFIGMLSKKLNEEDLRVMFSPFGTIEELTVLKNPDGTSKGCSFIKYANRLQAQNAIRKLHGSQTMEGCSSPLVVKIADTEKDKLQKRMQAMATNLVGLGMTMSQFGMPGGLINNAYPNVGQNNAYQQLLTQMAMPNTPVPAQLVSNPGFANMNNNTLPNGVSAALVAAMANQQQQQLQGLTQTQQANSSLFSSSIGQQLPTSSFTTSQSATNPLANNGLSALQTNISGANSIANLGGLNNMANLASMTGLSSTQVAANPAVVAAAAAASGPLQSLPNIPTSNVNRAQPNISAEQWQTAYSGVEQFVAALPQAYQNLQRQNVAQPQKEGPDGSNLFIYHLPPEFTDADLMQTFMPFGNVLSAKVFIDKPTLLSKCFGFVSFDNQHSARQAIEAMNGFSVGSKRLKVQLKRPKDQNKPY</sequence>
<evidence type="ECO:0000256" key="7">
    <source>
        <dbReference type="ARBA" id="ARBA00023242"/>
    </source>
</evidence>
<dbReference type="EnsemblMetazoa" id="CLYHEMT015714.2">
    <property type="protein sequence ID" value="CLYHEMP015714.2"/>
    <property type="gene ID" value="CLYHEMG015714"/>
</dbReference>
<dbReference type="PRINTS" id="PR00961">
    <property type="entry name" value="HUDSXLRNA"/>
</dbReference>
<dbReference type="OrthoDB" id="410044at2759"/>
<keyword evidence="5" id="KW-0677">Repeat</keyword>
<evidence type="ECO:0000256" key="5">
    <source>
        <dbReference type="ARBA" id="ARBA00022737"/>
    </source>
</evidence>
<keyword evidence="11" id="KW-1185">Reference proteome</keyword>
<dbReference type="FunFam" id="3.30.70.330:FF:000010">
    <property type="entry name" value="CUGBP Elav-like family member 4 isoform 3"/>
    <property type="match status" value="1"/>
</dbReference>
<dbReference type="Gene3D" id="3.30.70.330">
    <property type="match status" value="3"/>
</dbReference>
<feature type="domain" description="RRM" evidence="9">
    <location>
        <begin position="21"/>
        <end position="102"/>
    </location>
</feature>
<dbReference type="InterPro" id="IPR000504">
    <property type="entry name" value="RRM_dom"/>
</dbReference>
<proteinExistence type="inferred from homology"/>
<organism evidence="10 11">
    <name type="scientific">Clytia hemisphaerica</name>
    <dbReference type="NCBI Taxonomy" id="252671"/>
    <lineage>
        <taxon>Eukaryota</taxon>
        <taxon>Metazoa</taxon>
        <taxon>Cnidaria</taxon>
        <taxon>Hydrozoa</taxon>
        <taxon>Hydroidolina</taxon>
        <taxon>Leptothecata</taxon>
        <taxon>Obeliida</taxon>
        <taxon>Clytiidae</taxon>
        <taxon>Clytia</taxon>
    </lineage>
</organism>
<evidence type="ECO:0000256" key="4">
    <source>
        <dbReference type="ARBA" id="ARBA00022490"/>
    </source>
</evidence>
<feature type="domain" description="RRM" evidence="9">
    <location>
        <begin position="442"/>
        <end position="520"/>
    </location>
</feature>
<dbReference type="SMART" id="SM00360">
    <property type="entry name" value="RRM"/>
    <property type="match status" value="3"/>
</dbReference>
<dbReference type="InterPro" id="IPR012677">
    <property type="entry name" value="Nucleotide-bd_a/b_plait_sf"/>
</dbReference>
<dbReference type="AlphaFoldDB" id="A0A7M5X084"/>